<dbReference type="NCBIfam" id="TIGR00153">
    <property type="entry name" value="TIGR00153 family protein"/>
    <property type="match status" value="1"/>
</dbReference>
<dbReference type="Pfam" id="PF01865">
    <property type="entry name" value="PhoU_div"/>
    <property type="match status" value="1"/>
</dbReference>
<keyword evidence="3" id="KW-1185">Reference proteome</keyword>
<comment type="similarity">
    <text evidence="1">Belongs to the UPF0111 family.</text>
</comment>
<dbReference type="EMBL" id="SHNO01000001">
    <property type="protein sequence ID" value="MCX2978712.1"/>
    <property type="molecule type" value="Genomic_DNA"/>
</dbReference>
<evidence type="ECO:0000313" key="2">
    <source>
        <dbReference type="EMBL" id="MCX2978712.1"/>
    </source>
</evidence>
<protein>
    <submittedName>
        <fullName evidence="2">TIGR00153 family protein</fullName>
    </submittedName>
</protein>
<gene>
    <name evidence="2" type="ORF">EYC82_15200</name>
</gene>
<dbReference type="SUPFAM" id="SSF109755">
    <property type="entry name" value="PhoU-like"/>
    <property type="match status" value="1"/>
</dbReference>
<dbReference type="InterPro" id="IPR002727">
    <property type="entry name" value="DUF47"/>
</dbReference>
<comment type="caution">
    <text evidence="2">The sequence shown here is derived from an EMBL/GenBank/DDBJ whole genome shotgun (WGS) entry which is preliminary data.</text>
</comment>
<organism evidence="2 3">
    <name type="scientific">Candidatus Marimicrobium litorale</name>
    <dbReference type="NCBI Taxonomy" id="2518991"/>
    <lineage>
        <taxon>Bacteria</taxon>
        <taxon>Pseudomonadati</taxon>
        <taxon>Pseudomonadota</taxon>
        <taxon>Gammaproteobacteria</taxon>
        <taxon>Cellvibrionales</taxon>
        <taxon>Halieaceae</taxon>
        <taxon>Marimicrobium</taxon>
    </lineage>
</organism>
<evidence type="ECO:0000256" key="1">
    <source>
        <dbReference type="ARBA" id="ARBA00008591"/>
    </source>
</evidence>
<dbReference type="InterPro" id="IPR018445">
    <property type="entry name" value="Put_Phosphate_transp_reg"/>
</dbReference>
<name>A0ABT3T8X3_9GAMM</name>
<dbReference type="RefSeq" id="WP_279250405.1">
    <property type="nucleotide sequence ID" value="NZ_SHNO01000001.1"/>
</dbReference>
<dbReference type="PANTHER" id="PTHR36536">
    <property type="entry name" value="UPF0111 PROTEIN HI_1603"/>
    <property type="match status" value="1"/>
</dbReference>
<dbReference type="PANTHER" id="PTHR36536:SF3">
    <property type="entry name" value="UPF0111 PROTEIN HI_1603"/>
    <property type="match status" value="1"/>
</dbReference>
<dbReference type="InterPro" id="IPR038078">
    <property type="entry name" value="PhoU-like_sf"/>
</dbReference>
<accession>A0ABT3T8X3</accession>
<dbReference type="Proteomes" id="UP001143304">
    <property type="component" value="Unassembled WGS sequence"/>
</dbReference>
<evidence type="ECO:0000313" key="3">
    <source>
        <dbReference type="Proteomes" id="UP001143304"/>
    </source>
</evidence>
<dbReference type="Gene3D" id="1.20.58.220">
    <property type="entry name" value="Phosphate transport system protein phou homolog 2, domain 2"/>
    <property type="match status" value="1"/>
</dbReference>
<sequence>MAILSPLGNLFGRSPIGPIQEHMALADEAAQLLPALFRAMAADDWDSAKQVHKDIVSAESAADKMKRSVRKHLPNNLFLPVPRSDLLTLVGIQDHVANTAKDIAGLVIGRSIRFPEKLQDAAIELAEASAATSAQALSAIQELDELLAVGFTGQEEVRRVEDMLKTLDKLERASDKMAIKMRSALFKLEKDLPPVEVMFLYQIISLVCTVADDAEAAGDRLQILMAK</sequence>
<reference evidence="2" key="1">
    <citation type="submission" date="2019-02" db="EMBL/GenBank/DDBJ databases">
        <authorList>
            <person name="Li S.-H."/>
        </authorList>
    </citation>
    <scope>NUCLEOTIDE SEQUENCE</scope>
    <source>
        <strain evidence="2">IMCC11814</strain>
    </source>
</reference>
<proteinExistence type="inferred from homology"/>